<dbReference type="PANTHER" id="PTHR47219">
    <property type="entry name" value="RAB GTPASE-ACTIVATING PROTEIN 1-LIKE"/>
    <property type="match status" value="1"/>
</dbReference>
<evidence type="ECO:0000259" key="1">
    <source>
        <dbReference type="PROSITE" id="PS50086"/>
    </source>
</evidence>
<dbReference type="OrthoDB" id="159449at2759"/>
<dbReference type="SUPFAM" id="SSF47923">
    <property type="entry name" value="Ypt/Rab-GAP domain of gyp1p"/>
    <property type="match status" value="2"/>
</dbReference>
<dbReference type="Pfam" id="PF00566">
    <property type="entry name" value="RabGAP-TBC"/>
    <property type="match status" value="1"/>
</dbReference>
<sequence>MDSTTFQQLLELESNLSKAQQFLNTSNQTALLLSHLENLNNHSTAHTGFDGVEIKDIESLLQQTGSFDLAISCSSCNQLIYENDECAKNQIHKDNLQPCCMKMLKNLKQDDELEITFWWFFINNFSNCILTLPNYTRFMLTNGIPTSLRDRIWGLLTFSNNSKGENDEYLLNLYESLNKDISPDIRIITKDVNRTYPQLSMFTEFETKSKFEKILNAYSIFDSDMGYCQGLQFIVAPMLFHFDKDDFKTFNSLVKFFEINKLRNIYDNQMSGLNLWFYQFEEIFKHELPELSTYLIDTLNVDLKVFLSQWFLSFYSITIPFNFLIRVFDIMFLEGVKETLLRVGIVILSKNSKLLQSIDESELVYQHLLSENCWGVFQNNVDSFINEIMNLNIEQYTEENLQQLSTNYSQSTTKEEQDISPNSFISKMFTNLKYNAESILSSPIDSISSSKSSLFSINSESESSNTSIFESDFDLVESLYKMCLEKGLDGPILDKVKDRLYQTTTST</sequence>
<dbReference type="PANTHER" id="PTHR47219:SF9">
    <property type="entry name" value="GTPASE ACTIVATING PROTEIN AND CENTROSOME-ASSOCIATED, ISOFORM B"/>
    <property type="match status" value="1"/>
</dbReference>
<organism evidence="2 3">
    <name type="scientific">Wickerhamomyces anomalus (strain ATCC 58044 / CBS 1984 / NCYC 433 / NRRL Y-366-8)</name>
    <name type="common">Yeast</name>
    <name type="synonym">Hansenula anomala</name>
    <dbReference type="NCBI Taxonomy" id="683960"/>
    <lineage>
        <taxon>Eukaryota</taxon>
        <taxon>Fungi</taxon>
        <taxon>Dikarya</taxon>
        <taxon>Ascomycota</taxon>
        <taxon>Saccharomycotina</taxon>
        <taxon>Saccharomycetes</taxon>
        <taxon>Phaffomycetales</taxon>
        <taxon>Wickerhamomycetaceae</taxon>
        <taxon>Wickerhamomyces</taxon>
    </lineage>
</organism>
<dbReference type="GeneID" id="30201666"/>
<reference evidence="2 3" key="1">
    <citation type="journal article" date="2016" name="Proc. Natl. Acad. Sci. U.S.A.">
        <title>Comparative genomics of biotechnologically important yeasts.</title>
        <authorList>
            <person name="Riley R."/>
            <person name="Haridas S."/>
            <person name="Wolfe K.H."/>
            <person name="Lopes M.R."/>
            <person name="Hittinger C.T."/>
            <person name="Goeker M."/>
            <person name="Salamov A.A."/>
            <person name="Wisecaver J.H."/>
            <person name="Long T.M."/>
            <person name="Calvey C.H."/>
            <person name="Aerts A.L."/>
            <person name="Barry K.W."/>
            <person name="Choi C."/>
            <person name="Clum A."/>
            <person name="Coughlan A.Y."/>
            <person name="Deshpande S."/>
            <person name="Douglass A.P."/>
            <person name="Hanson S.J."/>
            <person name="Klenk H.-P."/>
            <person name="LaButti K.M."/>
            <person name="Lapidus A."/>
            <person name="Lindquist E.A."/>
            <person name="Lipzen A.M."/>
            <person name="Meier-Kolthoff J.P."/>
            <person name="Ohm R.A."/>
            <person name="Otillar R.P."/>
            <person name="Pangilinan J.L."/>
            <person name="Peng Y."/>
            <person name="Rokas A."/>
            <person name="Rosa C.A."/>
            <person name="Scheuner C."/>
            <person name="Sibirny A.A."/>
            <person name="Slot J.C."/>
            <person name="Stielow J.B."/>
            <person name="Sun H."/>
            <person name="Kurtzman C.P."/>
            <person name="Blackwell M."/>
            <person name="Grigoriev I.V."/>
            <person name="Jeffries T.W."/>
        </authorList>
    </citation>
    <scope>NUCLEOTIDE SEQUENCE [LARGE SCALE GENOMIC DNA]</scope>
    <source>
        <strain evidence="3">ATCC 58044 / CBS 1984 / NCYC 433 / NRRL Y-366-8</strain>
    </source>
</reference>
<proteinExistence type="predicted"/>
<accession>A0A1E3PAK0</accession>
<protein>
    <recommendedName>
        <fullName evidence="1">Rab-GAP TBC domain-containing protein</fullName>
    </recommendedName>
</protein>
<dbReference type="InterPro" id="IPR050302">
    <property type="entry name" value="Rab_GAP_TBC_domain"/>
</dbReference>
<dbReference type="InterPro" id="IPR035969">
    <property type="entry name" value="Rab-GAP_TBC_sf"/>
</dbReference>
<dbReference type="Gene3D" id="1.10.8.270">
    <property type="entry name" value="putative rabgap domain of human tbc1 domain family member 14 like domains"/>
    <property type="match status" value="1"/>
</dbReference>
<dbReference type="Proteomes" id="UP000094112">
    <property type="component" value="Unassembled WGS sequence"/>
</dbReference>
<dbReference type="SMART" id="SM00164">
    <property type="entry name" value="TBC"/>
    <property type="match status" value="1"/>
</dbReference>
<dbReference type="GO" id="GO:0030427">
    <property type="term" value="C:site of polarized growth"/>
    <property type="evidence" value="ECO:0007669"/>
    <property type="project" value="UniProtKB-ARBA"/>
</dbReference>
<dbReference type="STRING" id="683960.A0A1E3PAK0"/>
<dbReference type="GO" id="GO:0005096">
    <property type="term" value="F:GTPase activator activity"/>
    <property type="evidence" value="ECO:0007669"/>
    <property type="project" value="TreeGrafter"/>
</dbReference>
<dbReference type="EMBL" id="KV454208">
    <property type="protein sequence ID" value="ODQ62449.1"/>
    <property type="molecule type" value="Genomic_DNA"/>
</dbReference>
<keyword evidence="3" id="KW-1185">Reference proteome</keyword>
<dbReference type="RefSeq" id="XP_019041656.1">
    <property type="nucleotide sequence ID" value="XM_019184420.1"/>
</dbReference>
<dbReference type="Gene3D" id="1.10.472.80">
    <property type="entry name" value="Ypt/Rab-GAP domain of gyp1p, domain 3"/>
    <property type="match status" value="1"/>
</dbReference>
<dbReference type="GO" id="GO:0031267">
    <property type="term" value="F:small GTPase binding"/>
    <property type="evidence" value="ECO:0007669"/>
    <property type="project" value="TreeGrafter"/>
</dbReference>
<gene>
    <name evidence="2" type="ORF">WICANDRAFT_76617</name>
</gene>
<name>A0A1E3PAK0_WICAA</name>
<dbReference type="PROSITE" id="PS50086">
    <property type="entry name" value="TBC_RABGAP"/>
    <property type="match status" value="1"/>
</dbReference>
<feature type="domain" description="Rab-GAP TBC" evidence="1">
    <location>
        <begin position="143"/>
        <end position="335"/>
    </location>
</feature>
<dbReference type="AlphaFoldDB" id="A0A1E3PAK0"/>
<dbReference type="InterPro" id="IPR000195">
    <property type="entry name" value="Rab-GAP-TBC_dom"/>
</dbReference>
<evidence type="ECO:0000313" key="3">
    <source>
        <dbReference type="Proteomes" id="UP000094112"/>
    </source>
</evidence>
<evidence type="ECO:0000313" key="2">
    <source>
        <dbReference type="EMBL" id="ODQ62449.1"/>
    </source>
</evidence>